<dbReference type="Pfam" id="PF13338">
    <property type="entry name" value="AbiEi_4"/>
    <property type="match status" value="1"/>
</dbReference>
<gene>
    <name evidence="2" type="ORF">AVDCRST_MAG30-898</name>
</gene>
<sequence length="91" mass="9198">MREQLVAAGLTRSAIAHRLATGRLHRIHRGVYAVGQPTLAPLGRLLAAVMAAGPGSVLSHVTAAVLWGCSATPAARSTSRPPSATAAPPTA</sequence>
<organism evidence="2">
    <name type="scientific">uncultured Solirubrobacteraceae bacterium</name>
    <dbReference type="NCBI Taxonomy" id="1162706"/>
    <lineage>
        <taxon>Bacteria</taxon>
        <taxon>Bacillati</taxon>
        <taxon>Actinomycetota</taxon>
        <taxon>Thermoleophilia</taxon>
        <taxon>Solirubrobacterales</taxon>
        <taxon>Solirubrobacteraceae</taxon>
        <taxon>environmental samples</taxon>
    </lineage>
</organism>
<name>A0A6J4RW62_9ACTN</name>
<dbReference type="AlphaFoldDB" id="A0A6J4RW62"/>
<dbReference type="InterPro" id="IPR025159">
    <property type="entry name" value="AbiEi_N"/>
</dbReference>
<protein>
    <recommendedName>
        <fullName evidence="1">AbiEi antitoxin N-terminal domain-containing protein</fullName>
    </recommendedName>
</protein>
<reference evidence="2" key="1">
    <citation type="submission" date="2020-02" db="EMBL/GenBank/DDBJ databases">
        <authorList>
            <person name="Meier V. D."/>
        </authorList>
    </citation>
    <scope>NUCLEOTIDE SEQUENCE</scope>
    <source>
        <strain evidence="2">AVDCRST_MAG30</strain>
    </source>
</reference>
<dbReference type="EMBL" id="CADCVS010000147">
    <property type="protein sequence ID" value="CAA9482706.1"/>
    <property type="molecule type" value="Genomic_DNA"/>
</dbReference>
<evidence type="ECO:0000259" key="1">
    <source>
        <dbReference type="Pfam" id="PF13338"/>
    </source>
</evidence>
<evidence type="ECO:0000313" key="2">
    <source>
        <dbReference type="EMBL" id="CAA9482706.1"/>
    </source>
</evidence>
<accession>A0A6J4RW62</accession>
<feature type="domain" description="AbiEi antitoxin N-terminal" evidence="1">
    <location>
        <begin position="2"/>
        <end position="34"/>
    </location>
</feature>
<proteinExistence type="predicted"/>